<evidence type="ECO:0000313" key="30">
    <source>
        <dbReference type="EMBL" id="RAP42746.1"/>
    </source>
</evidence>
<comment type="catalytic activity">
    <reaction evidence="23">
        <text>Preferential cleavage: (Ac)2-L-Lys-D-Ala-|-D-Ala. Also transpeptidation of peptidyl-alanyl moieties that are N-acyl substituents of D-alanine.</text>
        <dbReference type="EC" id="3.4.16.4"/>
    </reaction>
</comment>
<name>A0ABX9DME0_9RHOB</name>
<comment type="similarity">
    <text evidence="4">In the N-terminal section; belongs to the glycosyltransferase 51 family.</text>
</comment>
<keyword evidence="21" id="KW-0511">Multifunctional enzyme</keyword>
<dbReference type="SUPFAM" id="SSF56601">
    <property type="entry name" value="beta-lactamase/transpeptidase-like"/>
    <property type="match status" value="1"/>
</dbReference>
<evidence type="ECO:0000256" key="1">
    <source>
        <dbReference type="ARBA" id="ARBA00004249"/>
    </source>
</evidence>
<organism evidence="30 31">
    <name type="scientific">Rhodovulum viride</name>
    <dbReference type="NCBI Taxonomy" id="1231134"/>
    <lineage>
        <taxon>Bacteria</taxon>
        <taxon>Pseudomonadati</taxon>
        <taxon>Pseudomonadota</taxon>
        <taxon>Alphaproteobacteria</taxon>
        <taxon>Rhodobacterales</taxon>
        <taxon>Paracoccaceae</taxon>
        <taxon>Rhodovulum</taxon>
    </lineage>
</organism>
<evidence type="ECO:0000256" key="5">
    <source>
        <dbReference type="ARBA" id="ARBA00012448"/>
    </source>
</evidence>
<evidence type="ECO:0000256" key="7">
    <source>
        <dbReference type="ARBA" id="ARBA00022475"/>
    </source>
</evidence>
<dbReference type="InterPro" id="IPR036950">
    <property type="entry name" value="PBP_transglycosylase"/>
</dbReference>
<protein>
    <recommendedName>
        <fullName evidence="6">Penicillin-binding protein 1A</fullName>
        <ecNumber evidence="24">2.4.99.28</ecNumber>
        <ecNumber evidence="5">3.4.16.4</ecNumber>
    </recommendedName>
</protein>
<comment type="caution">
    <text evidence="30">The sequence shown here is derived from an EMBL/GenBank/DDBJ whole genome shotgun (WGS) entry which is preliminary data.</text>
</comment>
<dbReference type="Gene3D" id="3.40.710.10">
    <property type="entry name" value="DD-peptidase/beta-lactamase superfamily"/>
    <property type="match status" value="2"/>
</dbReference>
<dbReference type="InterPro" id="IPR001460">
    <property type="entry name" value="PCN-bd_Tpept"/>
</dbReference>
<keyword evidence="19" id="KW-0472">Membrane</keyword>
<reference evidence="30 31" key="1">
    <citation type="submission" date="2017-01" db="EMBL/GenBank/DDBJ databases">
        <title>Genome sequence of Rhodovulum viride JA756.</title>
        <authorList>
            <person name="Lakshmi K.V."/>
            <person name="Tushar L.D."/>
            <person name="Sasikala C."/>
            <person name="Venkataramana C."/>
        </authorList>
    </citation>
    <scope>NUCLEOTIDE SEQUENCE [LARGE SCALE GENOMIC DNA]</scope>
    <source>
        <strain evidence="30 31">JA756</strain>
    </source>
</reference>
<evidence type="ECO:0000256" key="8">
    <source>
        <dbReference type="ARBA" id="ARBA00022519"/>
    </source>
</evidence>
<keyword evidence="22" id="KW-0961">Cell wall biogenesis/degradation</keyword>
<evidence type="ECO:0000256" key="13">
    <source>
        <dbReference type="ARBA" id="ARBA00022692"/>
    </source>
</evidence>
<dbReference type="EC" id="3.4.16.4" evidence="5"/>
<dbReference type="Pfam" id="PF17092">
    <property type="entry name" value="PCB_OB"/>
    <property type="match status" value="1"/>
</dbReference>
<gene>
    <name evidence="30" type="ORF">BYZ73_03530</name>
</gene>
<feature type="domain" description="Glycosyl transferase family 51" evidence="28">
    <location>
        <begin position="60"/>
        <end position="236"/>
    </location>
</feature>
<proteinExistence type="inferred from homology"/>
<keyword evidence="13" id="KW-0812">Transmembrane</keyword>
<accession>A0ABX9DME0</accession>
<keyword evidence="20" id="KW-0046">Antibiotic resistance</keyword>
<dbReference type="InterPro" id="IPR031376">
    <property type="entry name" value="PCB_OB"/>
</dbReference>
<evidence type="ECO:0000256" key="23">
    <source>
        <dbReference type="ARBA" id="ARBA00034000"/>
    </source>
</evidence>
<evidence type="ECO:0000256" key="3">
    <source>
        <dbReference type="ARBA" id="ARBA00007090"/>
    </source>
</evidence>
<dbReference type="EMBL" id="MUAV01000003">
    <property type="protein sequence ID" value="RAP42746.1"/>
    <property type="molecule type" value="Genomic_DNA"/>
</dbReference>
<feature type="domain" description="Penicillin-binding protein transpeptidase" evidence="27">
    <location>
        <begin position="443"/>
        <end position="735"/>
    </location>
</feature>
<evidence type="ECO:0000256" key="16">
    <source>
        <dbReference type="ARBA" id="ARBA00022968"/>
    </source>
</evidence>
<comment type="catalytic activity">
    <reaction evidence="25">
        <text>[GlcNAc-(1-&gt;4)-Mur2Ac(oyl-L-Ala-gamma-D-Glu-L-Lys-D-Ala-D-Ala)](n)-di-trans,octa-cis-undecaprenyl diphosphate + beta-D-GlcNAc-(1-&gt;4)-Mur2Ac(oyl-L-Ala-gamma-D-Glu-L-Lys-D-Ala-D-Ala)-di-trans,octa-cis-undecaprenyl diphosphate = [GlcNAc-(1-&gt;4)-Mur2Ac(oyl-L-Ala-gamma-D-Glu-L-Lys-D-Ala-D-Ala)](n+1)-di-trans,octa-cis-undecaprenyl diphosphate + di-trans,octa-cis-undecaprenyl diphosphate + H(+)</text>
        <dbReference type="Rhea" id="RHEA:23708"/>
        <dbReference type="Rhea" id="RHEA-COMP:9602"/>
        <dbReference type="Rhea" id="RHEA-COMP:9603"/>
        <dbReference type="ChEBI" id="CHEBI:15378"/>
        <dbReference type="ChEBI" id="CHEBI:58405"/>
        <dbReference type="ChEBI" id="CHEBI:60033"/>
        <dbReference type="ChEBI" id="CHEBI:78435"/>
        <dbReference type="EC" id="2.4.99.28"/>
    </reaction>
</comment>
<evidence type="ECO:0000256" key="24">
    <source>
        <dbReference type="ARBA" id="ARBA00044770"/>
    </source>
</evidence>
<evidence type="ECO:0000259" key="28">
    <source>
        <dbReference type="Pfam" id="PF00912"/>
    </source>
</evidence>
<keyword evidence="12" id="KW-0808">Transferase</keyword>
<dbReference type="Gene3D" id="1.10.3810.10">
    <property type="entry name" value="Biosynthetic peptidoglycan transglycosylase-like"/>
    <property type="match status" value="1"/>
</dbReference>
<evidence type="ECO:0000256" key="19">
    <source>
        <dbReference type="ARBA" id="ARBA00023136"/>
    </source>
</evidence>
<keyword evidence="7" id="KW-1003">Cell membrane</keyword>
<evidence type="ECO:0000256" key="20">
    <source>
        <dbReference type="ARBA" id="ARBA00023251"/>
    </source>
</evidence>
<evidence type="ECO:0000259" key="29">
    <source>
        <dbReference type="Pfam" id="PF17092"/>
    </source>
</evidence>
<keyword evidence="16" id="KW-0735">Signal-anchor</keyword>
<evidence type="ECO:0000256" key="2">
    <source>
        <dbReference type="ARBA" id="ARBA00004752"/>
    </source>
</evidence>
<keyword evidence="11" id="KW-0328">Glycosyltransferase</keyword>
<dbReference type="Pfam" id="PF00905">
    <property type="entry name" value="Transpeptidase"/>
    <property type="match status" value="1"/>
</dbReference>
<evidence type="ECO:0000256" key="17">
    <source>
        <dbReference type="ARBA" id="ARBA00022984"/>
    </source>
</evidence>
<keyword evidence="9" id="KW-0121">Carboxypeptidase</keyword>
<dbReference type="InterPro" id="IPR050396">
    <property type="entry name" value="Glycosyltr_51/Transpeptidase"/>
</dbReference>
<dbReference type="InterPro" id="IPR023346">
    <property type="entry name" value="Lysozyme-like_dom_sf"/>
</dbReference>
<evidence type="ECO:0000259" key="27">
    <source>
        <dbReference type="Pfam" id="PF00905"/>
    </source>
</evidence>
<evidence type="ECO:0000256" key="26">
    <source>
        <dbReference type="SAM" id="MobiDB-lite"/>
    </source>
</evidence>
<dbReference type="Proteomes" id="UP000248659">
    <property type="component" value="Unassembled WGS sequence"/>
</dbReference>
<dbReference type="InterPro" id="IPR001264">
    <property type="entry name" value="Glyco_trans_51"/>
</dbReference>
<keyword evidence="18" id="KW-1133">Transmembrane helix</keyword>
<evidence type="ECO:0000256" key="11">
    <source>
        <dbReference type="ARBA" id="ARBA00022676"/>
    </source>
</evidence>
<evidence type="ECO:0000256" key="10">
    <source>
        <dbReference type="ARBA" id="ARBA00022670"/>
    </source>
</evidence>
<evidence type="ECO:0000313" key="31">
    <source>
        <dbReference type="Proteomes" id="UP000248659"/>
    </source>
</evidence>
<dbReference type="SUPFAM" id="SSF53955">
    <property type="entry name" value="Lysozyme-like"/>
    <property type="match status" value="1"/>
</dbReference>
<evidence type="ECO:0000256" key="22">
    <source>
        <dbReference type="ARBA" id="ARBA00023316"/>
    </source>
</evidence>
<evidence type="ECO:0000256" key="14">
    <source>
        <dbReference type="ARBA" id="ARBA00022801"/>
    </source>
</evidence>
<evidence type="ECO:0000256" key="6">
    <source>
        <dbReference type="ARBA" id="ARBA00018638"/>
    </source>
</evidence>
<dbReference type="EC" id="2.4.99.28" evidence="24"/>
<evidence type="ECO:0000256" key="25">
    <source>
        <dbReference type="ARBA" id="ARBA00049902"/>
    </source>
</evidence>
<keyword evidence="14" id="KW-0378">Hydrolase</keyword>
<evidence type="ECO:0000256" key="21">
    <source>
        <dbReference type="ARBA" id="ARBA00023268"/>
    </source>
</evidence>
<feature type="region of interest" description="Disordered" evidence="26">
    <location>
        <begin position="808"/>
        <end position="827"/>
    </location>
</feature>
<keyword evidence="15" id="KW-0133">Cell shape</keyword>
<dbReference type="RefSeq" id="WP_112314920.1">
    <property type="nucleotide sequence ID" value="NZ_MUAV01000003.1"/>
</dbReference>
<dbReference type="PANTHER" id="PTHR32282">
    <property type="entry name" value="BINDING PROTEIN TRANSPEPTIDASE, PUTATIVE-RELATED"/>
    <property type="match status" value="1"/>
</dbReference>
<evidence type="ECO:0000256" key="9">
    <source>
        <dbReference type="ARBA" id="ARBA00022645"/>
    </source>
</evidence>
<dbReference type="PANTHER" id="PTHR32282:SF27">
    <property type="entry name" value="PENICILLIN-BINDING PROTEIN 1A"/>
    <property type="match status" value="1"/>
</dbReference>
<comment type="pathway">
    <text evidence="2">Cell wall biogenesis; peptidoglycan biosynthesis.</text>
</comment>
<evidence type="ECO:0000256" key="18">
    <source>
        <dbReference type="ARBA" id="ARBA00022989"/>
    </source>
</evidence>
<evidence type="ECO:0000256" key="4">
    <source>
        <dbReference type="ARBA" id="ARBA00007739"/>
    </source>
</evidence>
<keyword evidence="31" id="KW-1185">Reference proteome</keyword>
<sequence length="847" mass="92872">MIRFFLSLIGALFSFATLGVAAAVLMIGAVFWMYARDLPDHEDLASYQPKTISRIYSGEGRLIDEFAEERRLFVPAEEIPDLVKAAFISAEDKNFYTHHGYDARGMAAALFDAVKSRGRNVRGASTITQQVMKNFLLGGERTGERKIKELILATRIEETLSKDQILELYLNEIFLGQNSYGVAAAAQTYFDKTLSELKPEEAAYLAALPKAPSNYHPVRNHDAAVARRDYVLHEMHDNGYLDDATYEAALAAPLKTVQNGDFPPFSASLPPRDYFTDEIRRQLSQDFGQEEFFGGGLTIRATLDPELQEEAAEALRRGLEKYDRSRGVWRGTGKTIDPAELDTEEHWRAALAATDVPRDIRLDGPWHPAVVLKIEDQQMRLGIEGVEATEAEPPVVPRKDIGWLRGDFRANFKIGDVVLVRRMTGDDGGFIRWTLRQVPEIQGGFVAMDVNTGRVLAMQGGFSYQASVFNRATQATRQPGSSFKPFVYAAALDSGFTPATIVIDAPIEVDTGGGTIWRPKNSSNKYYGPTPLRTGIEQSRNLMTVRLAREVGMDTVARYAEKFGVYDRLEPYLANALGSQETTLYRMVAAYAMFANGGERVEPTLVDRVQDRQGRTIYRHDDRVCTDCGTLSIPEGQGPTVVSDRERVMNAITAYQLTSMMRGVVERGTAAGRVNLGVPTAGKTGTTNDARDVWFLGFTSNIVAGCYMGFDRPRSLGGGAFGGSMCAPVFNEFMKVATAKYGGGPFKVPPGGHFIKIDRYSGERLADDASGENVVAEYFRAGEEPIFGIGAMIDGGFAMGSNLPLFGRGEQDTGEDVPSEEVTTSTGRKAVVGPKASFGTLSSGGLY</sequence>
<feature type="domain" description="Penicillin-binding protein OB-like" evidence="29">
    <location>
        <begin position="329"/>
        <end position="441"/>
    </location>
</feature>
<keyword evidence="10" id="KW-0645">Protease</keyword>
<comment type="subcellular location">
    <subcellularLocation>
        <location evidence="1">Cell inner membrane</location>
        <topology evidence="1">Single-pass type II membrane protein</topology>
    </subcellularLocation>
</comment>
<evidence type="ECO:0000256" key="15">
    <source>
        <dbReference type="ARBA" id="ARBA00022960"/>
    </source>
</evidence>
<keyword evidence="17" id="KW-0573">Peptidoglycan synthesis</keyword>
<dbReference type="NCBIfam" id="TIGR02074">
    <property type="entry name" value="PBP_1a_fam"/>
    <property type="match status" value="1"/>
</dbReference>
<dbReference type="Pfam" id="PF00912">
    <property type="entry name" value="Transgly"/>
    <property type="match status" value="1"/>
</dbReference>
<dbReference type="InterPro" id="IPR012338">
    <property type="entry name" value="Beta-lactam/transpept-like"/>
</dbReference>
<keyword evidence="8" id="KW-0997">Cell inner membrane</keyword>
<evidence type="ECO:0000256" key="12">
    <source>
        <dbReference type="ARBA" id="ARBA00022679"/>
    </source>
</evidence>
<comment type="similarity">
    <text evidence="3">In the C-terminal section; belongs to the transpeptidase family.</text>
</comment>